<dbReference type="Proteomes" id="UP001320766">
    <property type="component" value="Unassembled WGS sequence"/>
</dbReference>
<name>A0ABT1JQC0_9ACTN</name>
<organism evidence="1 2">
    <name type="scientific">Nonomuraea roseoviolacea subsp. carminata</name>
    <dbReference type="NCBI Taxonomy" id="160689"/>
    <lineage>
        <taxon>Bacteria</taxon>
        <taxon>Bacillati</taxon>
        <taxon>Actinomycetota</taxon>
        <taxon>Actinomycetes</taxon>
        <taxon>Streptosporangiales</taxon>
        <taxon>Streptosporangiaceae</taxon>
        <taxon>Nonomuraea</taxon>
    </lineage>
</organism>
<dbReference type="EMBL" id="JAMZEC010000001">
    <property type="protein sequence ID" value="MCP2343918.1"/>
    <property type="molecule type" value="Genomic_DNA"/>
</dbReference>
<sequence length="318" mass="35082">MYFSTSIWRPSQHSIMKSLGYPYDQVGREVMTQAIGRKAGLIQDATPAGTVGADRVLWVETLHPVRRPLRVSWTVDGRFAGDGHDLELRRLRLRPGRHTVDVRVDDPTDFIRDPDIRASFAQTRTWTVDTAILTPPDTTAPAFTSTTPADQPVGADGVVHAETTHPATRALRITWRIDGRPVHADRDLELRHLSPGTHLVTATVGATTRTWTVDATPPALTAETAQPPARDQLTLKLNAADDRPGSVVAEFRVDGDGWYHYYGWPTDSDSPFLFTKNGTNIDDLVYGKLAAGRHTIEYRAVDAAGNYAEPRSVTVTLD</sequence>
<comment type="caution">
    <text evidence="1">The sequence shown here is derived from an EMBL/GenBank/DDBJ whole genome shotgun (WGS) entry which is preliminary data.</text>
</comment>
<keyword evidence="2" id="KW-1185">Reference proteome</keyword>
<gene>
    <name evidence="1" type="ORF">HD595_000040</name>
</gene>
<dbReference type="Gene3D" id="2.60.40.10">
    <property type="entry name" value="Immunoglobulins"/>
    <property type="match status" value="1"/>
</dbReference>
<evidence type="ECO:0000313" key="2">
    <source>
        <dbReference type="Proteomes" id="UP001320766"/>
    </source>
</evidence>
<proteinExistence type="predicted"/>
<protein>
    <recommendedName>
        <fullName evidence="3">Ig-like domain-containing protein</fullName>
    </recommendedName>
</protein>
<dbReference type="InterPro" id="IPR013783">
    <property type="entry name" value="Ig-like_fold"/>
</dbReference>
<accession>A0ABT1JQC0</accession>
<evidence type="ECO:0008006" key="3">
    <source>
        <dbReference type="Google" id="ProtNLM"/>
    </source>
</evidence>
<evidence type="ECO:0000313" key="1">
    <source>
        <dbReference type="EMBL" id="MCP2343918.1"/>
    </source>
</evidence>
<reference evidence="1 2" key="1">
    <citation type="submission" date="2022-06" db="EMBL/GenBank/DDBJ databases">
        <title>Sequencing the genomes of 1000 actinobacteria strains.</title>
        <authorList>
            <person name="Klenk H.-P."/>
        </authorList>
    </citation>
    <scope>NUCLEOTIDE SEQUENCE [LARGE SCALE GENOMIC DNA]</scope>
    <source>
        <strain evidence="1 2">DSM 44170</strain>
    </source>
</reference>
<dbReference type="RefSeq" id="WP_253764896.1">
    <property type="nucleotide sequence ID" value="NZ_BAAAVE010000001.1"/>
</dbReference>